<gene>
    <name evidence="12" type="ORF">CWS31_007310</name>
</gene>
<dbReference type="InterPro" id="IPR003660">
    <property type="entry name" value="HAMP_dom"/>
</dbReference>
<evidence type="ECO:0000256" key="6">
    <source>
        <dbReference type="ARBA" id="ARBA00029447"/>
    </source>
</evidence>
<dbReference type="Pfam" id="PF00672">
    <property type="entry name" value="HAMP"/>
    <property type="match status" value="1"/>
</dbReference>
<evidence type="ECO:0000256" key="9">
    <source>
        <dbReference type="SAM" id="Phobius"/>
    </source>
</evidence>
<dbReference type="PANTHER" id="PTHR32089:SF119">
    <property type="entry name" value="METHYL-ACCEPTING CHEMOTAXIS PROTEIN CTPL"/>
    <property type="match status" value="1"/>
</dbReference>
<dbReference type="SUPFAM" id="SSF58104">
    <property type="entry name" value="Methyl-accepting chemotaxis protein (MCP) signaling domain"/>
    <property type="match status" value="1"/>
</dbReference>
<comment type="caution">
    <text evidence="12">The sequence shown here is derived from an EMBL/GenBank/DDBJ whole genome shotgun (WGS) entry which is preliminary data.</text>
</comment>
<dbReference type="SMART" id="SM00304">
    <property type="entry name" value="HAMP"/>
    <property type="match status" value="1"/>
</dbReference>
<comment type="subcellular location">
    <subcellularLocation>
        <location evidence="1">Membrane</location>
        <topology evidence="1">Multi-pass membrane protein</topology>
    </subcellularLocation>
</comment>
<feature type="transmembrane region" description="Helical" evidence="9">
    <location>
        <begin position="268"/>
        <end position="288"/>
    </location>
</feature>
<evidence type="ECO:0000256" key="1">
    <source>
        <dbReference type="ARBA" id="ARBA00004141"/>
    </source>
</evidence>
<comment type="similarity">
    <text evidence="6">Belongs to the methyl-accepting chemotaxis (MCP) protein family.</text>
</comment>
<reference evidence="12 13" key="1">
    <citation type="submission" date="2019-08" db="EMBL/GenBank/DDBJ databases">
        <title>Microbe sample from Colwellia echini.</title>
        <authorList>
            <person name="Christiansen L."/>
            <person name="Pathiraja D."/>
            <person name="Schultz-Johansen M."/>
            <person name="Choi I.-G."/>
            <person name="Stougaard P."/>
        </authorList>
    </citation>
    <scope>NUCLEOTIDE SEQUENCE [LARGE SCALE GENOMIC DNA]</scope>
    <source>
        <strain evidence="12 13">A3</strain>
    </source>
</reference>
<protein>
    <submittedName>
        <fullName evidence="12">HAMP domain-containing protein</fullName>
    </submittedName>
</protein>
<dbReference type="InterPro" id="IPR004089">
    <property type="entry name" value="MCPsignal_dom"/>
</dbReference>
<evidence type="ECO:0000259" key="11">
    <source>
        <dbReference type="PROSITE" id="PS50885"/>
    </source>
</evidence>
<keyword evidence="3 9" id="KW-1133">Transmembrane helix</keyword>
<evidence type="ECO:0000313" key="12">
    <source>
        <dbReference type="EMBL" id="TYK66068.1"/>
    </source>
</evidence>
<name>A0ABY3MXY1_9GAMM</name>
<evidence type="ECO:0000256" key="8">
    <source>
        <dbReference type="SAM" id="MobiDB-lite"/>
    </source>
</evidence>
<keyword evidence="5 7" id="KW-0807">Transducer</keyword>
<dbReference type="EMBL" id="PJAI02000006">
    <property type="protein sequence ID" value="TYK66068.1"/>
    <property type="molecule type" value="Genomic_DNA"/>
</dbReference>
<dbReference type="PRINTS" id="PR00260">
    <property type="entry name" value="CHEMTRNSDUCR"/>
</dbReference>
<evidence type="ECO:0000259" key="10">
    <source>
        <dbReference type="PROSITE" id="PS50111"/>
    </source>
</evidence>
<feature type="transmembrane region" description="Helical" evidence="9">
    <location>
        <begin position="7"/>
        <end position="27"/>
    </location>
</feature>
<proteinExistence type="inferred from homology"/>
<evidence type="ECO:0000256" key="5">
    <source>
        <dbReference type="ARBA" id="ARBA00023224"/>
    </source>
</evidence>
<dbReference type="PANTHER" id="PTHR32089">
    <property type="entry name" value="METHYL-ACCEPTING CHEMOTAXIS PROTEIN MCPB"/>
    <property type="match status" value="1"/>
</dbReference>
<evidence type="ECO:0000256" key="2">
    <source>
        <dbReference type="ARBA" id="ARBA00022692"/>
    </source>
</evidence>
<evidence type="ECO:0000256" key="7">
    <source>
        <dbReference type="PROSITE-ProRule" id="PRU00284"/>
    </source>
</evidence>
<dbReference type="RefSeq" id="WP_101345487.1">
    <property type="nucleotide sequence ID" value="NZ_PJAI02000006.1"/>
</dbReference>
<dbReference type="Proteomes" id="UP000815846">
    <property type="component" value="Unassembled WGS sequence"/>
</dbReference>
<dbReference type="Pfam" id="PF00015">
    <property type="entry name" value="MCPsignal"/>
    <property type="match status" value="1"/>
</dbReference>
<dbReference type="SMART" id="SM01358">
    <property type="entry name" value="HBM"/>
    <property type="match status" value="1"/>
</dbReference>
<keyword evidence="4 9" id="KW-0472">Membrane</keyword>
<evidence type="ECO:0000256" key="4">
    <source>
        <dbReference type="ARBA" id="ARBA00023136"/>
    </source>
</evidence>
<accession>A0ABY3MXY1</accession>
<dbReference type="PROSITE" id="PS50885">
    <property type="entry name" value="HAMP"/>
    <property type="match status" value="1"/>
</dbReference>
<dbReference type="CDD" id="cd11386">
    <property type="entry name" value="MCP_signal"/>
    <property type="match status" value="1"/>
</dbReference>
<dbReference type="PROSITE" id="PS50111">
    <property type="entry name" value="CHEMOTAXIS_TRANSDUC_2"/>
    <property type="match status" value="1"/>
</dbReference>
<feature type="region of interest" description="Disordered" evidence="8">
    <location>
        <begin position="588"/>
        <end position="607"/>
    </location>
</feature>
<dbReference type="CDD" id="cd06225">
    <property type="entry name" value="HAMP"/>
    <property type="match status" value="1"/>
</dbReference>
<keyword evidence="13" id="KW-1185">Reference proteome</keyword>
<dbReference type="Gene3D" id="1.10.287.950">
    <property type="entry name" value="Methyl-accepting chemotaxis protein"/>
    <property type="match status" value="1"/>
</dbReference>
<organism evidence="12 13">
    <name type="scientific">Colwellia echini</name>
    <dbReference type="NCBI Taxonomy" id="1982103"/>
    <lineage>
        <taxon>Bacteria</taxon>
        <taxon>Pseudomonadati</taxon>
        <taxon>Pseudomonadota</taxon>
        <taxon>Gammaproteobacteria</taxon>
        <taxon>Alteromonadales</taxon>
        <taxon>Colwelliaceae</taxon>
        <taxon>Colwellia</taxon>
    </lineage>
</organism>
<dbReference type="SMART" id="SM00283">
    <property type="entry name" value="MA"/>
    <property type="match status" value="1"/>
</dbReference>
<dbReference type="InterPro" id="IPR004090">
    <property type="entry name" value="Chemotax_Me-accpt_rcpt"/>
</dbReference>
<evidence type="ECO:0000256" key="3">
    <source>
        <dbReference type="ARBA" id="ARBA00022989"/>
    </source>
</evidence>
<feature type="domain" description="HAMP" evidence="11">
    <location>
        <begin position="289"/>
        <end position="342"/>
    </location>
</feature>
<dbReference type="InterPro" id="IPR032255">
    <property type="entry name" value="HBM"/>
</dbReference>
<keyword evidence="2 9" id="KW-0812">Transmembrane</keyword>
<feature type="domain" description="Methyl-accepting transducer" evidence="10">
    <location>
        <begin position="347"/>
        <end position="583"/>
    </location>
</feature>
<sequence>MLIKHKLIANTTILVIAMVLMLLLLNYQRAALQHDISIANDIGNIKASVLDLRHNEKDFIKRKELKYSDTFAKNLGDTQQRIISLANNFADVGLTIPELSRMEASLREYKAQFSQVVTLQKTIGLTVESGLYGQLRTAVHDVETLIGESDFVLLSEMLQLRRTEKDFMLRLDNKYVDRLKQNVSQLQNSVQSSDFSSAKKQEVSQLITAYQTAFINLVTAQQKLGYHENMGLLNAMRNTVEQVNETLSKVVIDSEQAVEDSISFVSTLAYSLFSIILVIALISAWIIGKSILDRISTLQFTMNKIAQTNDLTTEVNVSGDDELAEMAKVFHHMLTNFRSLIIEVNNSVNMLNTATGSLAENIYNANEGVDTQMQQTDLVATAVTEMVATVDEIATNTREAAHKAELTNTNAEEGKNGVEQTINQIGQLSAKLLDSENVVKELEKESITIASVLGVIRSIAEQTNLLALNAAIEAARAGEQGRGFAVVADEVRTLASRTQDSTQEIETIIGLLQKRTQEIVILMAQCRNQGEESAEQARTAGVMLDEITQDVALIMEMNSAIATAIQEQSAVALEVNQHVVMIRDVTEQSGNSAKQNEHMSEELSQQAQVLTNEVSRFTV</sequence>
<evidence type="ECO:0000313" key="13">
    <source>
        <dbReference type="Proteomes" id="UP000815846"/>
    </source>
</evidence>